<evidence type="ECO:0000256" key="5">
    <source>
        <dbReference type="ARBA" id="ARBA00022438"/>
    </source>
</evidence>
<dbReference type="PRINTS" id="PR00793">
    <property type="entry name" value="PROAMNOPTASE"/>
</dbReference>
<dbReference type="RefSeq" id="WP_244715393.1">
    <property type="nucleotide sequence ID" value="NZ_CP095072.1"/>
</dbReference>
<accession>A0ABY4ER01</accession>
<comment type="similarity">
    <text evidence="3">Belongs to the peptidase S33 family.</text>
</comment>
<evidence type="ECO:0000313" key="11">
    <source>
        <dbReference type="EMBL" id="UOQ46852.1"/>
    </source>
</evidence>
<feature type="domain" description="AB hydrolase-1" evidence="10">
    <location>
        <begin position="24"/>
        <end position="119"/>
    </location>
</feature>
<evidence type="ECO:0000256" key="8">
    <source>
        <dbReference type="ARBA" id="ARBA00022801"/>
    </source>
</evidence>
<evidence type="ECO:0000259" key="10">
    <source>
        <dbReference type="Pfam" id="PF00561"/>
    </source>
</evidence>
<dbReference type="Gene3D" id="3.40.50.1820">
    <property type="entry name" value="alpha/beta hydrolase"/>
    <property type="match status" value="1"/>
</dbReference>
<evidence type="ECO:0000256" key="9">
    <source>
        <dbReference type="ARBA" id="ARBA00029605"/>
    </source>
</evidence>
<sequence length="122" mass="13644">MGRLINVCGVHIYVEEFGKTNEEALLYLHGGPGASCIDFCYYQAKALSEKLRVIALDQRGVLRSDPIMSNEKFGVDDIISDCEALRKELGIENWTVLGHSFGGYIALNYAYEYPMSVKKSDL</sequence>
<keyword evidence="12" id="KW-1185">Reference proteome</keyword>
<protein>
    <recommendedName>
        <fullName evidence="4">prolyl aminopeptidase</fullName>
        <ecNumber evidence="4">3.4.11.5</ecNumber>
    </recommendedName>
    <alternativeName>
        <fullName evidence="9">Prolyl aminopeptidase</fullName>
    </alternativeName>
</protein>
<comment type="subcellular location">
    <subcellularLocation>
        <location evidence="2">Cytoplasm</location>
    </subcellularLocation>
</comment>
<evidence type="ECO:0000256" key="7">
    <source>
        <dbReference type="ARBA" id="ARBA00022670"/>
    </source>
</evidence>
<dbReference type="InterPro" id="IPR029058">
    <property type="entry name" value="AB_hydrolase_fold"/>
</dbReference>
<dbReference type="InterPro" id="IPR000073">
    <property type="entry name" value="AB_hydrolase_1"/>
</dbReference>
<dbReference type="PANTHER" id="PTHR43722">
    <property type="entry name" value="PROLINE IMINOPEPTIDASE"/>
    <property type="match status" value="1"/>
</dbReference>
<dbReference type="PRINTS" id="PR00111">
    <property type="entry name" value="ABHYDROLASE"/>
</dbReference>
<dbReference type="PANTHER" id="PTHR43722:SF1">
    <property type="entry name" value="PROLINE IMINOPEPTIDASE"/>
    <property type="match status" value="1"/>
</dbReference>
<evidence type="ECO:0000256" key="6">
    <source>
        <dbReference type="ARBA" id="ARBA00022490"/>
    </source>
</evidence>
<gene>
    <name evidence="11" type="ORF">MUN88_12190</name>
</gene>
<dbReference type="InterPro" id="IPR002410">
    <property type="entry name" value="Peptidase_S33"/>
</dbReference>
<dbReference type="SUPFAM" id="SSF53474">
    <property type="entry name" value="alpha/beta-Hydrolases"/>
    <property type="match status" value="1"/>
</dbReference>
<reference evidence="11 12" key="1">
    <citation type="submission" date="2022-04" db="EMBL/GenBank/DDBJ databases">
        <title>Gracilibacillus sp. isolated from saltern.</title>
        <authorList>
            <person name="Won M."/>
            <person name="Lee C.-M."/>
            <person name="Woen H.-Y."/>
            <person name="Kwon S.-W."/>
        </authorList>
    </citation>
    <scope>NUCLEOTIDE SEQUENCE [LARGE SCALE GENOMIC DNA]</scope>
    <source>
        <strain evidence="11 12">SSWR10-1</strain>
    </source>
</reference>
<dbReference type="Pfam" id="PF00561">
    <property type="entry name" value="Abhydrolase_1"/>
    <property type="match status" value="1"/>
</dbReference>
<dbReference type="GO" id="GO:0016787">
    <property type="term" value="F:hydrolase activity"/>
    <property type="evidence" value="ECO:0007669"/>
    <property type="project" value="UniProtKB-KW"/>
</dbReference>
<dbReference type="InterPro" id="IPR005944">
    <property type="entry name" value="Pro_iminopeptidase"/>
</dbReference>
<evidence type="ECO:0000256" key="3">
    <source>
        <dbReference type="ARBA" id="ARBA00010088"/>
    </source>
</evidence>
<keyword evidence="7" id="KW-0645">Protease</keyword>
<proteinExistence type="inferred from homology"/>
<keyword evidence="5" id="KW-0031">Aminopeptidase</keyword>
<keyword evidence="8 11" id="KW-0378">Hydrolase</keyword>
<evidence type="ECO:0000313" key="12">
    <source>
        <dbReference type="Proteomes" id="UP000831782"/>
    </source>
</evidence>
<evidence type="ECO:0000256" key="4">
    <source>
        <dbReference type="ARBA" id="ARBA00012568"/>
    </source>
</evidence>
<comment type="catalytic activity">
    <reaction evidence="1">
        <text>Release of N-terminal proline from a peptide.</text>
        <dbReference type="EC" id="3.4.11.5"/>
    </reaction>
</comment>
<evidence type="ECO:0000256" key="1">
    <source>
        <dbReference type="ARBA" id="ARBA00001585"/>
    </source>
</evidence>
<organism evidence="11 12">
    <name type="scientific">Gracilibacillus caseinilyticus</name>
    <dbReference type="NCBI Taxonomy" id="2932256"/>
    <lineage>
        <taxon>Bacteria</taxon>
        <taxon>Bacillati</taxon>
        <taxon>Bacillota</taxon>
        <taxon>Bacilli</taxon>
        <taxon>Bacillales</taxon>
        <taxon>Bacillaceae</taxon>
        <taxon>Gracilibacillus</taxon>
    </lineage>
</organism>
<dbReference type="EMBL" id="CP095072">
    <property type="protein sequence ID" value="UOQ46852.1"/>
    <property type="molecule type" value="Genomic_DNA"/>
</dbReference>
<evidence type="ECO:0000256" key="2">
    <source>
        <dbReference type="ARBA" id="ARBA00004496"/>
    </source>
</evidence>
<dbReference type="Proteomes" id="UP000831782">
    <property type="component" value="Chromosome"/>
</dbReference>
<keyword evidence="6" id="KW-0963">Cytoplasm</keyword>
<name>A0ABY4ER01_9BACI</name>
<dbReference type="EC" id="3.4.11.5" evidence="4"/>